<evidence type="ECO:0000313" key="8">
    <source>
        <dbReference type="Proteomes" id="UP000046395"/>
    </source>
</evidence>
<evidence type="ECO:0000313" key="10">
    <source>
        <dbReference type="WBParaSite" id="TMUE_2000009824.1"/>
    </source>
</evidence>
<keyword evidence="8" id="KW-1185">Reference proteome</keyword>
<dbReference type="GO" id="GO:0006412">
    <property type="term" value="P:translation"/>
    <property type="evidence" value="ECO:0007669"/>
    <property type="project" value="InterPro"/>
</dbReference>
<proteinExistence type="inferred from homology"/>
<sequence length="174" mass="20273">MGIDISHRFDRKSVRRHAKSKDPYVQLLCKLYRFLVRRTGAKFNKIILKRLYMARRHRPPISLRRVAKHMGRKGRKEKICVLVGTVTNDVRLYDVPPMKICALHVTERARARILKAGGEIMTFDQLALRAPKGENTQLLQAARSTRKQEKHFGKAPGTKHSHARPYVRCKRKNR</sequence>
<name>A0A5S6QRP3_TRIMR</name>
<evidence type="ECO:0000313" key="9">
    <source>
        <dbReference type="WBParaSite" id="TMUE_0000002240.1"/>
    </source>
</evidence>
<feature type="compositionally biased region" description="Basic residues" evidence="6">
    <location>
        <begin position="157"/>
        <end position="174"/>
    </location>
</feature>
<evidence type="ECO:0000256" key="5">
    <source>
        <dbReference type="ARBA" id="ARBA00035323"/>
    </source>
</evidence>
<keyword evidence="3" id="KW-0687">Ribonucleoprotein</keyword>
<accession>A0A5S6QRP3</accession>
<evidence type="ECO:0000256" key="4">
    <source>
        <dbReference type="ARBA" id="ARBA00035218"/>
    </source>
</evidence>
<dbReference type="Gene3D" id="3.100.10.10">
    <property type="match status" value="1"/>
</dbReference>
<dbReference type="WBParaSite" id="TMUE_0000002240.1">
    <property type="protein sequence ID" value="TMUE_0000002240.1"/>
    <property type="gene ID" value="WBGene00298092"/>
</dbReference>
<dbReference type="GO" id="GO:0022625">
    <property type="term" value="C:cytosolic large ribosomal subunit"/>
    <property type="evidence" value="ECO:0007669"/>
    <property type="project" value="TreeGrafter"/>
</dbReference>
<dbReference type="InterPro" id="IPR000039">
    <property type="entry name" value="Ribosomal_eL18"/>
</dbReference>
<feature type="domain" description="Large ribosomal subunit protein uL15/eL18" evidence="7">
    <location>
        <begin position="2"/>
        <end position="172"/>
    </location>
</feature>
<evidence type="ECO:0000256" key="3">
    <source>
        <dbReference type="ARBA" id="ARBA00023274"/>
    </source>
</evidence>
<dbReference type="InterPro" id="IPR036227">
    <property type="entry name" value="Ribosomal_uL15/eL18_sf"/>
</dbReference>
<dbReference type="AlphaFoldDB" id="A0A5S6QRP3"/>
<dbReference type="Proteomes" id="UP000046395">
    <property type="component" value="Unassembled WGS sequence"/>
</dbReference>
<reference evidence="8" key="1">
    <citation type="submission" date="2013-11" db="EMBL/GenBank/DDBJ databases">
        <authorList>
            <person name="Aslett M."/>
        </authorList>
    </citation>
    <scope>NUCLEOTIDE SEQUENCE [LARGE SCALE GENOMIC DNA]</scope>
    <source>
        <strain evidence="8">Edinburgh</strain>
    </source>
</reference>
<feature type="region of interest" description="Disordered" evidence="6">
    <location>
        <begin position="139"/>
        <end position="174"/>
    </location>
</feature>
<protein>
    <recommendedName>
        <fullName evidence="4">Large ribosomal subunit protein eL18</fullName>
    </recommendedName>
    <alternativeName>
        <fullName evidence="5">60S ribosomal protein L18</fullName>
    </alternativeName>
</protein>
<dbReference type="WBParaSite" id="TMUE_2000009824.1">
    <property type="protein sequence ID" value="TMUE_2000009824.1"/>
    <property type="gene ID" value="WBGene00300742"/>
</dbReference>
<dbReference type="GO" id="GO:0003723">
    <property type="term" value="F:RNA binding"/>
    <property type="evidence" value="ECO:0007669"/>
    <property type="project" value="TreeGrafter"/>
</dbReference>
<organism evidence="8 10">
    <name type="scientific">Trichuris muris</name>
    <name type="common">Mouse whipworm</name>
    <dbReference type="NCBI Taxonomy" id="70415"/>
    <lineage>
        <taxon>Eukaryota</taxon>
        <taxon>Metazoa</taxon>
        <taxon>Ecdysozoa</taxon>
        <taxon>Nematoda</taxon>
        <taxon>Enoplea</taxon>
        <taxon>Dorylaimia</taxon>
        <taxon>Trichinellida</taxon>
        <taxon>Trichuridae</taxon>
        <taxon>Trichuris</taxon>
    </lineage>
</organism>
<dbReference type="PANTHER" id="PTHR10934:SF2">
    <property type="entry name" value="LARGE RIBOSOMAL SUBUNIT PROTEIN EL18"/>
    <property type="match status" value="1"/>
</dbReference>
<dbReference type="WBParaSite" id="TMUE_0000002240.2">
    <property type="protein sequence ID" value="TMUE_0000002240.2"/>
    <property type="gene ID" value="WBGene00298092"/>
</dbReference>
<evidence type="ECO:0000259" key="7">
    <source>
        <dbReference type="Pfam" id="PF17135"/>
    </source>
</evidence>
<keyword evidence="2" id="KW-0689">Ribosomal protein</keyword>
<dbReference type="PANTHER" id="PTHR10934">
    <property type="entry name" value="60S RIBOSOMAL PROTEIN L18"/>
    <property type="match status" value="1"/>
</dbReference>
<reference evidence="9 10" key="3">
    <citation type="submission" date="2019-12" db="UniProtKB">
        <authorList>
            <consortium name="WormBaseParasite"/>
        </authorList>
    </citation>
    <scope>IDENTIFICATION</scope>
</reference>
<dbReference type="InterPro" id="IPR021131">
    <property type="entry name" value="Ribosomal_uL15/eL18"/>
</dbReference>
<comment type="similarity">
    <text evidence="1">Belongs to the eukaryotic ribosomal protein eL18 family.</text>
</comment>
<dbReference type="SUPFAM" id="SSF52080">
    <property type="entry name" value="Ribosomal proteins L15p and L18e"/>
    <property type="match status" value="1"/>
</dbReference>
<evidence type="ECO:0000256" key="2">
    <source>
        <dbReference type="ARBA" id="ARBA00022980"/>
    </source>
</evidence>
<dbReference type="GO" id="GO:0003735">
    <property type="term" value="F:structural constituent of ribosome"/>
    <property type="evidence" value="ECO:0007669"/>
    <property type="project" value="InterPro"/>
</dbReference>
<dbReference type="FunFam" id="3.100.10.10:FF:000001">
    <property type="entry name" value="60S ribosomal protein L18"/>
    <property type="match status" value="1"/>
</dbReference>
<dbReference type="STRING" id="70415.A0A5S6QRP3"/>
<reference evidence="8" key="2">
    <citation type="submission" date="2014-03" db="EMBL/GenBank/DDBJ databases">
        <title>The whipworm genome and dual-species transcriptomics of an intimate host-pathogen interaction.</title>
        <authorList>
            <person name="Foth B.J."/>
            <person name="Tsai I.J."/>
            <person name="Reid A.J."/>
            <person name="Bancroft A.J."/>
            <person name="Nichol S."/>
            <person name="Tracey A."/>
            <person name="Holroyd N."/>
            <person name="Cotton J.A."/>
            <person name="Stanley E.J."/>
            <person name="Zarowiecki M."/>
            <person name="Liu J.Z."/>
            <person name="Huckvale T."/>
            <person name="Cooper P.J."/>
            <person name="Grencis R.K."/>
            <person name="Berriman M."/>
        </authorList>
    </citation>
    <scope>NUCLEOTIDE SEQUENCE [LARGE SCALE GENOMIC DNA]</scope>
    <source>
        <strain evidence="8">Edinburgh</strain>
    </source>
</reference>
<evidence type="ECO:0000256" key="1">
    <source>
        <dbReference type="ARBA" id="ARBA00006815"/>
    </source>
</evidence>
<dbReference type="Pfam" id="PF17135">
    <property type="entry name" value="Ribosomal_L18"/>
    <property type="match status" value="1"/>
</dbReference>
<evidence type="ECO:0000256" key="6">
    <source>
        <dbReference type="SAM" id="MobiDB-lite"/>
    </source>
</evidence>